<dbReference type="KEGG" id="lgi:LOTGIDRAFT_170444"/>
<reference evidence="1 2" key="1">
    <citation type="journal article" date="2013" name="Nature">
        <title>Insights into bilaterian evolution from three spiralian genomes.</title>
        <authorList>
            <person name="Simakov O."/>
            <person name="Marletaz F."/>
            <person name="Cho S.J."/>
            <person name="Edsinger-Gonzales E."/>
            <person name="Havlak P."/>
            <person name="Hellsten U."/>
            <person name="Kuo D.H."/>
            <person name="Larsson T."/>
            <person name="Lv J."/>
            <person name="Arendt D."/>
            <person name="Savage R."/>
            <person name="Osoegawa K."/>
            <person name="de Jong P."/>
            <person name="Grimwood J."/>
            <person name="Chapman J.A."/>
            <person name="Shapiro H."/>
            <person name="Aerts A."/>
            <person name="Otillar R.P."/>
            <person name="Terry A.Y."/>
            <person name="Boore J.L."/>
            <person name="Grigoriev I.V."/>
            <person name="Lindberg D.R."/>
            <person name="Seaver E.C."/>
            <person name="Weisblat D.A."/>
            <person name="Putnam N.H."/>
            <person name="Rokhsar D.S."/>
        </authorList>
    </citation>
    <scope>NUCLEOTIDE SEQUENCE [LARGE SCALE GENOMIC DNA]</scope>
</reference>
<sequence>MAQRSLLRYHYRCINLILKRHNFGSFSDNSRVKLRNLFEELVFLMNYHEYGLCRSSLTALAVKYAEELKTHFEDVLDRLEDLWRLARELDSYTLSNCKSVWNEQGKVPTRDLAMDHGRKDP</sequence>
<dbReference type="RefSeq" id="XP_009067333.1">
    <property type="nucleotide sequence ID" value="XM_009069085.1"/>
</dbReference>
<keyword evidence="2" id="KW-1185">Reference proteome</keyword>
<proteinExistence type="predicted"/>
<dbReference type="OrthoDB" id="6159347at2759"/>
<dbReference type="CTD" id="20241404"/>
<dbReference type="Proteomes" id="UP000030746">
    <property type="component" value="Unassembled WGS sequence"/>
</dbReference>
<dbReference type="AlphaFoldDB" id="V3YVM1"/>
<dbReference type="EMBL" id="KB204066">
    <property type="protein sequence ID" value="ESO82033.1"/>
    <property type="molecule type" value="Genomic_DNA"/>
</dbReference>
<protein>
    <submittedName>
        <fullName evidence="1">Uncharacterized protein</fullName>
    </submittedName>
</protein>
<dbReference type="GeneID" id="20241404"/>
<organism evidence="1 2">
    <name type="scientific">Lottia gigantea</name>
    <name type="common">Giant owl limpet</name>
    <dbReference type="NCBI Taxonomy" id="225164"/>
    <lineage>
        <taxon>Eukaryota</taxon>
        <taxon>Metazoa</taxon>
        <taxon>Spiralia</taxon>
        <taxon>Lophotrochozoa</taxon>
        <taxon>Mollusca</taxon>
        <taxon>Gastropoda</taxon>
        <taxon>Patellogastropoda</taxon>
        <taxon>Lottioidea</taxon>
        <taxon>Lottiidae</taxon>
        <taxon>Lottia</taxon>
    </lineage>
</organism>
<evidence type="ECO:0000313" key="2">
    <source>
        <dbReference type="Proteomes" id="UP000030746"/>
    </source>
</evidence>
<dbReference type="HOGENOM" id="CLU_2040725_0_0_1"/>
<accession>V3YVM1</accession>
<name>V3YVM1_LOTGI</name>
<gene>
    <name evidence="1" type="ORF">LOTGIDRAFT_170444</name>
</gene>
<evidence type="ECO:0000313" key="1">
    <source>
        <dbReference type="EMBL" id="ESO82033.1"/>
    </source>
</evidence>